<organism evidence="3 4">
    <name type="scientific">Bacteroides thetaiotaomicron</name>
    <dbReference type="NCBI Taxonomy" id="818"/>
    <lineage>
        <taxon>Bacteria</taxon>
        <taxon>Pseudomonadati</taxon>
        <taxon>Bacteroidota</taxon>
        <taxon>Bacteroidia</taxon>
        <taxon>Bacteroidales</taxon>
        <taxon>Bacteroidaceae</taxon>
        <taxon>Bacteroides</taxon>
    </lineage>
</organism>
<evidence type="ECO:0000256" key="2">
    <source>
        <dbReference type="SAM" id="Phobius"/>
    </source>
</evidence>
<evidence type="ECO:0000313" key="4">
    <source>
        <dbReference type="Proteomes" id="UP000095576"/>
    </source>
</evidence>
<evidence type="ECO:0000313" key="3">
    <source>
        <dbReference type="EMBL" id="CUP57266.1"/>
    </source>
</evidence>
<dbReference type="Proteomes" id="UP000095576">
    <property type="component" value="Unassembled WGS sequence"/>
</dbReference>
<evidence type="ECO:0000256" key="1">
    <source>
        <dbReference type="SAM" id="MobiDB-lite"/>
    </source>
</evidence>
<name>A0A174PBQ7_BACT4</name>
<accession>A0A174PBQ7</accession>
<protein>
    <submittedName>
        <fullName evidence="3">Uncharacterized protein</fullName>
    </submittedName>
</protein>
<feature type="region of interest" description="Disordered" evidence="1">
    <location>
        <begin position="236"/>
        <end position="261"/>
    </location>
</feature>
<proteinExistence type="predicted"/>
<dbReference type="AlphaFoldDB" id="A0A174PBQ7"/>
<gene>
    <name evidence="3" type="ORF">ERS852511_02530</name>
</gene>
<dbReference type="EMBL" id="CZAP01000008">
    <property type="protein sequence ID" value="CUP57266.1"/>
    <property type="molecule type" value="Genomic_DNA"/>
</dbReference>
<keyword evidence="2" id="KW-1133">Transmembrane helix</keyword>
<keyword evidence="2" id="KW-0472">Membrane</keyword>
<feature type="transmembrane region" description="Helical" evidence="2">
    <location>
        <begin position="12"/>
        <end position="34"/>
    </location>
</feature>
<reference evidence="3 4" key="1">
    <citation type="submission" date="2015-09" db="EMBL/GenBank/DDBJ databases">
        <authorList>
            <consortium name="Pathogen Informatics"/>
        </authorList>
    </citation>
    <scope>NUCLEOTIDE SEQUENCE [LARGE SCALE GENOMIC DNA]</scope>
    <source>
        <strain evidence="3 4">2789STDY5834899</strain>
    </source>
</reference>
<dbReference type="RefSeq" id="WP_025076682.1">
    <property type="nucleotide sequence ID" value="NZ_CZAP01000008.1"/>
</dbReference>
<feature type="compositionally biased region" description="Low complexity" evidence="1">
    <location>
        <begin position="251"/>
        <end position="261"/>
    </location>
</feature>
<sequence length="261" mass="30207">MKQFFDTDWWKNTTGCTVGTIIGILLTFGTSFHLENRNKAEMARKTVLLTLHNLDASTRNMQTLLDELQQYDTLFTRAASLMPDRLGEMGDDSLRIFINAFGSRRLLMTDYTTSSIFSNSFEVWQCLDDEKVIGRIGNCYSVLDVCNEEYKRMEALRMKAFQAYWGECPPMDYPDVEKAAKALLMRNDVRYVLQIHPNITQMLRNTHDIVCQLNERNKQVLRITQEELDEAGKLLEKNSYDIDSDDIQSPENNLNENEGNE</sequence>
<keyword evidence="2" id="KW-0812">Transmembrane</keyword>